<organism evidence="1 2">
    <name type="scientific">Candida metapsilosis</name>
    <dbReference type="NCBI Taxonomy" id="273372"/>
    <lineage>
        <taxon>Eukaryota</taxon>
        <taxon>Fungi</taxon>
        <taxon>Dikarya</taxon>
        <taxon>Ascomycota</taxon>
        <taxon>Saccharomycotina</taxon>
        <taxon>Pichiomycetes</taxon>
        <taxon>Debaryomycetaceae</taxon>
        <taxon>Candida/Lodderomyces clade</taxon>
        <taxon>Candida</taxon>
    </lineage>
</organism>
<protein>
    <submittedName>
        <fullName evidence="1">Uncharacterized protein</fullName>
    </submittedName>
</protein>
<keyword evidence="2" id="KW-1185">Reference proteome</keyword>
<dbReference type="GeneID" id="93650378"/>
<reference evidence="1 2" key="1">
    <citation type="submission" date="2020-12" db="EMBL/GenBank/DDBJ databases">
        <title>Effect of drift, selection, and recombination on the evolution of hybrid genomes in Candida yeast pathogens.</title>
        <authorList>
            <person name="Mixao V."/>
            <person name="Ksiezopolska E."/>
            <person name="Saus E."/>
            <person name="Boekhout T."/>
            <person name="Gacser A."/>
            <person name="Gabaldon T."/>
        </authorList>
    </citation>
    <scope>NUCLEOTIDE SEQUENCE [LARGE SCALE GENOMIC DNA]</scope>
    <source>
        <strain evidence="1 2">BP57</strain>
    </source>
</reference>
<evidence type="ECO:0000313" key="2">
    <source>
        <dbReference type="Proteomes" id="UP000669133"/>
    </source>
</evidence>
<proteinExistence type="predicted"/>
<dbReference type="Proteomes" id="UP000669133">
    <property type="component" value="Unassembled WGS sequence"/>
</dbReference>
<gene>
    <name evidence="1" type="ORF">I9W82_001749</name>
</gene>
<dbReference type="RefSeq" id="XP_067548985.1">
    <property type="nucleotide sequence ID" value="XM_067690528.1"/>
</dbReference>
<name>A0A8H8DBI7_9ASCO</name>
<comment type="caution">
    <text evidence="1">The sequence shown here is derived from an EMBL/GenBank/DDBJ whole genome shotgun (WGS) entry which is preliminary data.</text>
</comment>
<evidence type="ECO:0000313" key="1">
    <source>
        <dbReference type="EMBL" id="KAG5419869.1"/>
    </source>
</evidence>
<dbReference type="EMBL" id="JAEOAQ010000002">
    <property type="protein sequence ID" value="KAG5419869.1"/>
    <property type="molecule type" value="Genomic_DNA"/>
</dbReference>
<accession>A0A8H8DBI7</accession>
<sequence>MFNFSSNNLTTILQQLEISTSIEAAKQVYKNIKHHKLQTFDDLKSISTSSSISEANQPQHLFRKSTIKDLLKRQYEVPNEELETFFNIADEIARFSDFDGRSYIIKNRSCYNDFLQDVFFYCRENSRDDEKCNRFIQKILLTKVMQTISVDTGGQIKESSLKIGKHRVLPKWQPSLKTKSEKFMPSSLDVCDFLLNKIDLEINCDIFQIPVVKALDRGGEFMRLIEDLYLDNLFDIFKMERRSESNSSDNKLRPSVHLLQFGPIQYKFMMFSEGFMEEAQSEEALLGKLMEHMVITESSQAFVLMPTSFVGVKINCDRSAKDQSKFLVEYGVTRETDKPANFLRFLLGWIQKFESEPLTTEEFQEFKNINQIKSPYLKDEAEGSVYQAASTSKSLP</sequence>
<dbReference type="AlphaFoldDB" id="A0A8H8DBI7"/>